<dbReference type="GO" id="GO:0016491">
    <property type="term" value="F:oxidoreductase activity"/>
    <property type="evidence" value="ECO:0007669"/>
    <property type="project" value="UniProtKB-KW"/>
</dbReference>
<dbReference type="EMBL" id="LAZR01057287">
    <property type="protein sequence ID" value="KKK72371.1"/>
    <property type="molecule type" value="Genomic_DNA"/>
</dbReference>
<feature type="non-terminal residue" evidence="3">
    <location>
        <position position="1"/>
    </location>
</feature>
<feature type="domain" description="Enoyl reductase (ER)" evidence="2">
    <location>
        <begin position="1"/>
        <end position="312"/>
    </location>
</feature>
<dbReference type="Gene3D" id="3.40.50.720">
    <property type="entry name" value="NAD(P)-binding Rossmann-like Domain"/>
    <property type="match status" value="1"/>
</dbReference>
<dbReference type="SUPFAM" id="SSF50129">
    <property type="entry name" value="GroES-like"/>
    <property type="match status" value="1"/>
</dbReference>
<proteinExistence type="predicted"/>
<dbReference type="Pfam" id="PF13602">
    <property type="entry name" value="ADH_zinc_N_2"/>
    <property type="match status" value="1"/>
</dbReference>
<dbReference type="AlphaFoldDB" id="A0A0F9AJP9"/>
<evidence type="ECO:0000259" key="2">
    <source>
        <dbReference type="SMART" id="SM00829"/>
    </source>
</evidence>
<dbReference type="InterPro" id="IPR013154">
    <property type="entry name" value="ADH-like_N"/>
</dbReference>
<organism evidence="3">
    <name type="scientific">marine sediment metagenome</name>
    <dbReference type="NCBI Taxonomy" id="412755"/>
    <lineage>
        <taxon>unclassified sequences</taxon>
        <taxon>metagenomes</taxon>
        <taxon>ecological metagenomes</taxon>
    </lineage>
</organism>
<dbReference type="Gene3D" id="3.90.180.10">
    <property type="entry name" value="Medium-chain alcohol dehydrogenases, catalytic domain"/>
    <property type="match status" value="1"/>
</dbReference>
<dbReference type="InterPro" id="IPR011032">
    <property type="entry name" value="GroES-like_sf"/>
</dbReference>
<dbReference type="PANTHER" id="PTHR44054">
    <property type="entry name" value="SYNAPTIC VESICLE MEMBRANE PROTEIN VAT-1 HOMOLOG-LIKE"/>
    <property type="match status" value="1"/>
</dbReference>
<accession>A0A0F9AJP9</accession>
<evidence type="ECO:0000313" key="3">
    <source>
        <dbReference type="EMBL" id="KKK72371.1"/>
    </source>
</evidence>
<dbReference type="InterPro" id="IPR020843">
    <property type="entry name" value="ER"/>
</dbReference>
<dbReference type="InterPro" id="IPR052100">
    <property type="entry name" value="SV-ATPase_mito-regulator"/>
</dbReference>
<gene>
    <name evidence="3" type="ORF">LCGC14_2904540</name>
</gene>
<evidence type="ECO:0000256" key="1">
    <source>
        <dbReference type="ARBA" id="ARBA00023002"/>
    </source>
</evidence>
<keyword evidence="1" id="KW-0560">Oxidoreductase</keyword>
<dbReference type="Pfam" id="PF08240">
    <property type="entry name" value="ADH_N"/>
    <property type="match status" value="1"/>
</dbReference>
<name>A0A0F9AJP9_9ZZZZ</name>
<protein>
    <recommendedName>
        <fullName evidence="2">Enoyl reductase (ER) domain-containing protein</fullName>
    </recommendedName>
</protein>
<comment type="caution">
    <text evidence="3">The sequence shown here is derived from an EMBL/GenBank/DDBJ whole genome shotgun (WGS) entry which is preliminary data.</text>
</comment>
<reference evidence="3" key="1">
    <citation type="journal article" date="2015" name="Nature">
        <title>Complex archaea that bridge the gap between prokaryotes and eukaryotes.</title>
        <authorList>
            <person name="Spang A."/>
            <person name="Saw J.H."/>
            <person name="Jorgensen S.L."/>
            <person name="Zaremba-Niedzwiedzka K."/>
            <person name="Martijn J."/>
            <person name="Lind A.E."/>
            <person name="van Eijk R."/>
            <person name="Schleper C."/>
            <person name="Guy L."/>
            <person name="Ettema T.J."/>
        </authorList>
    </citation>
    <scope>NUCLEOTIDE SEQUENCE</scope>
</reference>
<dbReference type="PANTHER" id="PTHR44054:SF1">
    <property type="entry name" value="SYNAPTIC VESICLE MEMBRANE PROTEIN VAT-1 HOMOLOG"/>
    <property type="match status" value="1"/>
</dbReference>
<dbReference type="SUPFAM" id="SSF51735">
    <property type="entry name" value="NAD(P)-binding Rossmann-fold domains"/>
    <property type="match status" value="1"/>
</dbReference>
<dbReference type="SMART" id="SM00829">
    <property type="entry name" value="PKS_ER"/>
    <property type="match status" value="1"/>
</dbReference>
<sequence length="316" mass="34240">PSDGEVLIKVKAIGVNFADILARKGLYPDAPKPPCVVGYEVSGIIEIAGQGVDSSIVGKSVLALTRFNGYSDKVCVSESNVFTIPESLNFESAAAIPVNYLTAYQLICVMGGLKKGESVLIHNAGGGVGLAALDVSLHLEATTYGTSSVAKHSFLIERGLNHPIDYRNQDFLASIMSLTGGKGVEMVIDPIGGKNWKKSYRALRSTGRLGMFGVSTVTESTMGRLFQFIKLFAQMPWYNPLGLMNANKSVFGVNIGHMWNERNKIGGWMQKILKGVEEGWVRPHVDRTFLFEQAGEAHAYIEARKNIGKIVLVTDG</sequence>
<dbReference type="CDD" id="cd08275">
    <property type="entry name" value="MDR3"/>
    <property type="match status" value="1"/>
</dbReference>
<dbReference type="InterPro" id="IPR036291">
    <property type="entry name" value="NAD(P)-bd_dom_sf"/>
</dbReference>